<dbReference type="Gene3D" id="3.40.605.10">
    <property type="entry name" value="Aldehyde Dehydrogenase, Chain A, domain 1"/>
    <property type="match status" value="1"/>
</dbReference>
<evidence type="ECO:0000256" key="6">
    <source>
        <dbReference type="PROSITE-ProRule" id="PRU10007"/>
    </source>
</evidence>
<feature type="domain" description="Aldehyde dehydrogenase" evidence="8">
    <location>
        <begin position="10"/>
        <end position="450"/>
    </location>
</feature>
<sequence>MADADPQIVNKDAMLAALAKQRAAFTAELPVSAATRKDRLTRVGQLLVENADALCDAMSEDFGHRSREQSMMTDIVSALGEVKYARKHVEKWMRPEKRSARFPLGLFGAKARIEYQPMGVVGIIAPWNFPVQLTFSPLADALAAGNRVMIKMSEFTPVTSELVEKLIGSALSPEEIAVFNGGPEVGQAFSSLPFDHLLFTGATSIGKHILHAAADSLTPVTLELGGKSPTIFGESADIGRGTSRVAMGKMMNAGQICLAPDYMMVPEGKEGEVIQGLSAAVTEQYPTLDANDDYTSIINDRHYERLQGYLKDAVEKGAELVEVNPGNEDFSASNKRKMPLTIVRNPTEDMKVMQEEIFGPVLPIKTYKSVDEAIDYVNAHDRPLGLYYFGSDRAEEQKVLSKTISGGATVNDVIFHIAMDELPFGGVGPSGMGAYTGHEGFKTFSHAKSVYSQPKMDVAKLGGFKPPYGKTSKATIKRELKL</sequence>
<organism evidence="9 10">
    <name type="scientific">Parasphingopyxis lamellibrachiae</name>
    <dbReference type="NCBI Taxonomy" id="680125"/>
    <lineage>
        <taxon>Bacteria</taxon>
        <taxon>Pseudomonadati</taxon>
        <taxon>Pseudomonadota</taxon>
        <taxon>Alphaproteobacteria</taxon>
        <taxon>Sphingomonadales</taxon>
        <taxon>Sphingomonadaceae</taxon>
        <taxon>Parasphingopyxis</taxon>
    </lineage>
</organism>
<evidence type="ECO:0000313" key="10">
    <source>
        <dbReference type="Proteomes" id="UP000256310"/>
    </source>
</evidence>
<dbReference type="PANTHER" id="PTHR43570:SF20">
    <property type="entry name" value="ALDEHYDE DEHYDROGENASE ALDX-RELATED"/>
    <property type="match status" value="1"/>
</dbReference>
<evidence type="ECO:0000256" key="3">
    <source>
        <dbReference type="ARBA" id="ARBA00023027"/>
    </source>
</evidence>
<dbReference type="GO" id="GO:0005737">
    <property type="term" value="C:cytoplasm"/>
    <property type="evidence" value="ECO:0007669"/>
    <property type="project" value="TreeGrafter"/>
</dbReference>
<dbReference type="Gene3D" id="3.40.309.10">
    <property type="entry name" value="Aldehyde Dehydrogenase, Chain A, domain 2"/>
    <property type="match status" value="1"/>
</dbReference>
<evidence type="ECO:0000256" key="7">
    <source>
        <dbReference type="RuleBase" id="RU003345"/>
    </source>
</evidence>
<keyword evidence="2 4" id="KW-0560">Oxidoreductase</keyword>
<dbReference type="AlphaFoldDB" id="A0A3D9FBU4"/>
<dbReference type="GO" id="GO:0006081">
    <property type="term" value="P:aldehyde metabolic process"/>
    <property type="evidence" value="ECO:0007669"/>
    <property type="project" value="InterPro"/>
</dbReference>
<feature type="active site" evidence="5">
    <location>
        <position position="257"/>
    </location>
</feature>
<feature type="active site" evidence="5 6">
    <location>
        <position position="223"/>
    </location>
</feature>
<evidence type="ECO:0000256" key="5">
    <source>
        <dbReference type="PIRSR" id="PIRSR036492-1"/>
    </source>
</evidence>
<reference evidence="9 10" key="1">
    <citation type="submission" date="2018-07" db="EMBL/GenBank/DDBJ databases">
        <title>Genomic Encyclopedia of Type Strains, Phase IV (KMG-IV): sequencing the most valuable type-strain genomes for metagenomic binning, comparative biology and taxonomic classification.</title>
        <authorList>
            <person name="Goeker M."/>
        </authorList>
    </citation>
    <scope>NUCLEOTIDE SEQUENCE [LARGE SCALE GENOMIC DNA]</scope>
    <source>
        <strain evidence="9 10">DSM 26725</strain>
    </source>
</reference>
<keyword evidence="10" id="KW-1185">Reference proteome</keyword>
<dbReference type="RefSeq" id="WP_116234754.1">
    <property type="nucleotide sequence ID" value="NZ_QRDP01000004.1"/>
</dbReference>
<dbReference type="EMBL" id="QRDP01000004">
    <property type="protein sequence ID" value="RED15203.1"/>
    <property type="molecule type" value="Genomic_DNA"/>
</dbReference>
<dbReference type="GO" id="GO:0004029">
    <property type="term" value="F:aldehyde dehydrogenase (NAD+) activity"/>
    <property type="evidence" value="ECO:0007669"/>
    <property type="project" value="TreeGrafter"/>
</dbReference>
<dbReference type="PANTHER" id="PTHR43570">
    <property type="entry name" value="ALDEHYDE DEHYDROGENASE"/>
    <property type="match status" value="1"/>
</dbReference>
<dbReference type="InterPro" id="IPR016163">
    <property type="entry name" value="Ald_DH_C"/>
</dbReference>
<keyword evidence="3" id="KW-0520">NAD</keyword>
<dbReference type="InterPro" id="IPR029510">
    <property type="entry name" value="Ald_DH_CS_GLU"/>
</dbReference>
<dbReference type="InterPro" id="IPR016161">
    <property type="entry name" value="Ald_DH/histidinol_DH"/>
</dbReference>
<evidence type="ECO:0000256" key="1">
    <source>
        <dbReference type="ARBA" id="ARBA00009986"/>
    </source>
</evidence>
<dbReference type="InterPro" id="IPR016162">
    <property type="entry name" value="Ald_DH_N"/>
</dbReference>
<dbReference type="InterPro" id="IPR015590">
    <property type="entry name" value="Aldehyde_DH_dom"/>
</dbReference>
<dbReference type="PROSITE" id="PS00687">
    <property type="entry name" value="ALDEHYDE_DEHYDR_GLU"/>
    <property type="match status" value="1"/>
</dbReference>
<dbReference type="OrthoDB" id="9812625at2"/>
<dbReference type="InterPro" id="IPR012394">
    <property type="entry name" value="Aldehyde_DH_NAD(P)"/>
</dbReference>
<evidence type="ECO:0000259" key="8">
    <source>
        <dbReference type="Pfam" id="PF00171"/>
    </source>
</evidence>
<comment type="caution">
    <text evidence="9">The sequence shown here is derived from an EMBL/GenBank/DDBJ whole genome shotgun (WGS) entry which is preliminary data.</text>
</comment>
<evidence type="ECO:0000313" key="9">
    <source>
        <dbReference type="EMBL" id="RED15203.1"/>
    </source>
</evidence>
<name>A0A3D9FBU4_9SPHN</name>
<dbReference type="Proteomes" id="UP000256310">
    <property type="component" value="Unassembled WGS sequence"/>
</dbReference>
<gene>
    <name evidence="9" type="ORF">DFR46_0190</name>
</gene>
<proteinExistence type="inferred from homology"/>
<evidence type="ECO:0000256" key="4">
    <source>
        <dbReference type="PIRNR" id="PIRNR036492"/>
    </source>
</evidence>
<dbReference type="Pfam" id="PF00171">
    <property type="entry name" value="Aldedh"/>
    <property type="match status" value="1"/>
</dbReference>
<dbReference type="CDD" id="cd07133">
    <property type="entry name" value="ALDH_CALDH_CalB"/>
    <property type="match status" value="1"/>
</dbReference>
<accession>A0A3D9FBU4</accession>
<dbReference type="SUPFAM" id="SSF53720">
    <property type="entry name" value="ALDH-like"/>
    <property type="match status" value="1"/>
</dbReference>
<protein>
    <recommendedName>
        <fullName evidence="4">Aldehyde dehydrogenase</fullName>
    </recommendedName>
</protein>
<evidence type="ECO:0000256" key="2">
    <source>
        <dbReference type="ARBA" id="ARBA00023002"/>
    </source>
</evidence>
<comment type="similarity">
    <text evidence="1 4 7">Belongs to the aldehyde dehydrogenase family.</text>
</comment>
<dbReference type="FunFam" id="3.40.309.10:FF:000003">
    <property type="entry name" value="Aldehyde dehydrogenase"/>
    <property type="match status" value="1"/>
</dbReference>
<dbReference type="PIRSF" id="PIRSF036492">
    <property type="entry name" value="ALDH"/>
    <property type="match status" value="1"/>
</dbReference>